<dbReference type="InterPro" id="IPR002780">
    <property type="entry name" value="Hyd_form_HypD"/>
</dbReference>
<dbReference type="PANTHER" id="PTHR30149">
    <property type="entry name" value="HYDROGENASE PROTEIN ASSEMBLY PROTEIN HYPD"/>
    <property type="match status" value="1"/>
</dbReference>
<name>A0ABZ3FG12_9FIRM</name>
<accession>A0ABZ3FG12</accession>
<evidence type="ECO:0000256" key="1">
    <source>
        <dbReference type="ARBA" id="ARBA00007888"/>
    </source>
</evidence>
<keyword evidence="3" id="KW-0408">Iron</keyword>
<dbReference type="InterPro" id="IPR042243">
    <property type="entry name" value="HypD_1"/>
</dbReference>
<dbReference type="EMBL" id="CP154622">
    <property type="protein sequence ID" value="XAM41647.1"/>
    <property type="molecule type" value="Genomic_DNA"/>
</dbReference>
<keyword evidence="2" id="KW-0479">Metal-binding</keyword>
<dbReference type="Pfam" id="PF01924">
    <property type="entry name" value="HypD"/>
    <property type="match status" value="1"/>
</dbReference>
<dbReference type="Proteomes" id="UP001477947">
    <property type="component" value="Chromosome"/>
</dbReference>
<reference evidence="4 5" key="1">
    <citation type="submission" date="2024-04" db="EMBL/GenBank/DDBJ databases">
        <title>Isolation and characterization of novel acetogenic strains of the genera Terrisporobacter and Acetoanaerobium.</title>
        <authorList>
            <person name="Boeer T."/>
            <person name="Schueler M.A."/>
            <person name="Lueschen A."/>
            <person name="Eysell L."/>
            <person name="Droege J."/>
            <person name="Heinemann M."/>
            <person name="Engelhardt L."/>
            <person name="Basen M."/>
            <person name="Daniel R."/>
        </authorList>
    </citation>
    <scope>NUCLEOTIDE SEQUENCE [LARGE SCALE GENOMIC DNA]</scope>
    <source>
        <strain evidence="4 5">ELB</strain>
    </source>
</reference>
<organism evidence="4 5">
    <name type="scientific">Terrisporobacter petrolearius</name>
    <dbReference type="NCBI Taxonomy" id="1460447"/>
    <lineage>
        <taxon>Bacteria</taxon>
        <taxon>Bacillati</taxon>
        <taxon>Bacillota</taxon>
        <taxon>Clostridia</taxon>
        <taxon>Peptostreptococcales</taxon>
        <taxon>Peptostreptococcaceae</taxon>
        <taxon>Terrisporobacter</taxon>
    </lineage>
</organism>
<dbReference type="PANTHER" id="PTHR30149:SF0">
    <property type="entry name" value="HYDROGENASE MATURATION FACTOR HYPD"/>
    <property type="match status" value="1"/>
</dbReference>
<evidence type="ECO:0000313" key="5">
    <source>
        <dbReference type="Proteomes" id="UP001477947"/>
    </source>
</evidence>
<evidence type="ECO:0000256" key="2">
    <source>
        <dbReference type="ARBA" id="ARBA00022723"/>
    </source>
</evidence>
<evidence type="ECO:0000313" key="4">
    <source>
        <dbReference type="EMBL" id="XAM41647.1"/>
    </source>
</evidence>
<dbReference type="Gene3D" id="6.10.20.100">
    <property type="match status" value="1"/>
</dbReference>
<dbReference type="Gene3D" id="3.40.50.11750">
    <property type="entry name" value="HypD, alpha/beta domain 1"/>
    <property type="match status" value="2"/>
</dbReference>
<dbReference type="RefSeq" id="WP_343339521.1">
    <property type="nucleotide sequence ID" value="NZ_CP154622.1"/>
</dbReference>
<dbReference type="NCBIfam" id="TIGR00075">
    <property type="entry name" value="hypD"/>
    <property type="match status" value="1"/>
</dbReference>
<dbReference type="PIRSF" id="PIRSF005622">
    <property type="entry name" value="Hydrgn_mat_hypD"/>
    <property type="match status" value="1"/>
</dbReference>
<evidence type="ECO:0000256" key="3">
    <source>
        <dbReference type="ARBA" id="ARBA00023004"/>
    </source>
</evidence>
<gene>
    <name evidence="4" type="primary">hypD</name>
    <name evidence="4" type="ORF">TPELB_19600</name>
</gene>
<proteinExistence type="inferred from homology"/>
<dbReference type="InterPro" id="IPR042244">
    <property type="entry name" value="HypD_2_sf"/>
</dbReference>
<sequence length="364" mass="41362">MKYIDEFRNVDITQKLIKKINEKFQGENNKKVINIMEVCGTHTMSIYKNGIDKLLPKNINLLSGPGCPVCVTDISYIDTAIDLSKNINNIICTFSDMIRVPGSKSTLEKERSKGGNIINIYSPLDCINIANKNKDKEVIFLGIGFETTIPVVGLTIKKAFDYEISNFSVYSSFKTMPKVMEKIILDENININGFICPGHVGSIIGNQPFHKLAKDYNLPMVMSGFEHMDIVYAIYRLCEMIENKEFKCENEYKRIVKEDGNKKTLDLMNEVFEISSSNWRGLGTIENTGLKINSKYINFDTKHKFNLKEKKTQISSQCLCAEILKGIKKPKDCKLFKTKCSPKNPMGACMVSREGTCANFYKYE</sequence>
<keyword evidence="5" id="KW-1185">Reference proteome</keyword>
<comment type="similarity">
    <text evidence="1">Belongs to the HypD family.</text>
</comment>
<protein>
    <submittedName>
        <fullName evidence="4">Hydrogenase maturation factor HypD</fullName>
    </submittedName>
</protein>